<gene>
    <name evidence="6" type="ORF">D9611_013612</name>
</gene>
<reference evidence="6 7" key="1">
    <citation type="journal article" date="2020" name="ISME J.">
        <title>Uncovering the hidden diversity of litter-decomposition mechanisms in mushroom-forming fungi.</title>
        <authorList>
            <person name="Floudas D."/>
            <person name="Bentzer J."/>
            <person name="Ahren D."/>
            <person name="Johansson T."/>
            <person name="Persson P."/>
            <person name="Tunlid A."/>
        </authorList>
    </citation>
    <scope>NUCLEOTIDE SEQUENCE [LARGE SCALE GENOMIC DNA]</scope>
    <source>
        <strain evidence="6 7">CBS 175.51</strain>
    </source>
</reference>
<feature type="repeat" description="Pumilio" evidence="3">
    <location>
        <begin position="181"/>
        <end position="216"/>
    </location>
</feature>
<evidence type="ECO:0000256" key="3">
    <source>
        <dbReference type="PROSITE-ProRule" id="PRU00317"/>
    </source>
</evidence>
<evidence type="ECO:0000259" key="5">
    <source>
        <dbReference type="PROSITE" id="PS50303"/>
    </source>
</evidence>
<dbReference type="SUPFAM" id="SSF48371">
    <property type="entry name" value="ARM repeat"/>
    <property type="match status" value="1"/>
</dbReference>
<organism evidence="6 7">
    <name type="scientific">Ephemerocybe angulata</name>
    <dbReference type="NCBI Taxonomy" id="980116"/>
    <lineage>
        <taxon>Eukaryota</taxon>
        <taxon>Fungi</taxon>
        <taxon>Dikarya</taxon>
        <taxon>Basidiomycota</taxon>
        <taxon>Agaricomycotina</taxon>
        <taxon>Agaricomycetes</taxon>
        <taxon>Agaricomycetidae</taxon>
        <taxon>Agaricales</taxon>
        <taxon>Agaricineae</taxon>
        <taxon>Psathyrellaceae</taxon>
        <taxon>Ephemerocybe</taxon>
    </lineage>
</organism>
<dbReference type="InterPro" id="IPR011989">
    <property type="entry name" value="ARM-like"/>
</dbReference>
<dbReference type="Gene3D" id="1.25.10.10">
    <property type="entry name" value="Leucine-rich Repeat Variant"/>
    <property type="match status" value="1"/>
</dbReference>
<accession>A0A8H5ERI1</accession>
<proteinExistence type="predicted"/>
<dbReference type="InterPro" id="IPR033133">
    <property type="entry name" value="PUM-HD"/>
</dbReference>
<dbReference type="PROSITE" id="PS50303">
    <property type="entry name" value="PUM_HD"/>
    <property type="match status" value="1"/>
</dbReference>
<feature type="compositionally biased region" description="Basic and acidic residues" evidence="4">
    <location>
        <begin position="92"/>
        <end position="112"/>
    </location>
</feature>
<dbReference type="PANTHER" id="PTHR13389:SF0">
    <property type="entry name" value="PUMILIO HOMOLOG 3"/>
    <property type="match status" value="1"/>
</dbReference>
<dbReference type="OrthoDB" id="497380at2759"/>
<dbReference type="InterPro" id="IPR016024">
    <property type="entry name" value="ARM-type_fold"/>
</dbReference>
<dbReference type="GO" id="GO:0003729">
    <property type="term" value="F:mRNA binding"/>
    <property type="evidence" value="ECO:0007669"/>
    <property type="project" value="TreeGrafter"/>
</dbReference>
<evidence type="ECO:0000256" key="4">
    <source>
        <dbReference type="SAM" id="MobiDB-lite"/>
    </source>
</evidence>
<keyword evidence="2" id="KW-0694">RNA-binding</keyword>
<feature type="region of interest" description="Disordered" evidence="4">
    <location>
        <begin position="1"/>
        <end position="112"/>
    </location>
</feature>
<dbReference type="Proteomes" id="UP000541558">
    <property type="component" value="Unassembled WGS sequence"/>
</dbReference>
<dbReference type="InterPro" id="IPR040059">
    <property type="entry name" value="PUM3"/>
</dbReference>
<feature type="compositionally biased region" description="Basic and acidic residues" evidence="4">
    <location>
        <begin position="7"/>
        <end position="26"/>
    </location>
</feature>
<dbReference type="InterPro" id="IPR001313">
    <property type="entry name" value="Pumilio_RNA-bd_rpt"/>
</dbReference>
<feature type="domain" description="PUM-HD" evidence="5">
    <location>
        <begin position="117"/>
        <end position="499"/>
    </location>
</feature>
<dbReference type="Pfam" id="PF08144">
    <property type="entry name" value="CPL"/>
    <property type="match status" value="1"/>
</dbReference>
<dbReference type="PANTHER" id="PTHR13389">
    <property type="entry name" value="PUMILIO HOMOLOG 3"/>
    <property type="match status" value="1"/>
</dbReference>
<keyword evidence="7" id="KW-1185">Reference proteome</keyword>
<protein>
    <recommendedName>
        <fullName evidence="5">PUM-HD domain-containing protein</fullName>
    </recommendedName>
</protein>
<name>A0A8H5ERI1_9AGAR</name>
<keyword evidence="1" id="KW-0677">Repeat</keyword>
<sequence length="666" mass="74214">MVNATKRKFDDKKPSSSKKQQVEPKKAEKKRSRPVTAAPITSASNSDSEAEFDDAEEGEEGGEWSDVDEDVEMGDEQPSEKPLQPKNPNAAKESHQAQKLLQQERKAAKPHSDLLVEAKKIWSLVRQKNIAPAERQKHVKALMKVIRGKVKDIVFKHDASRIVQSIVKYGGQPERDEIALELKGKFRELAQNKYSKFLVTKLIRLSSAHRQSILLELQPQVMKLLLHREATAVLADAFELYANAYERSILLREFYGKEATLFTVTAGSAEDKEKAKKGLAGFLEGVDVERRRRVLVALKENLTTVFNNPDKGAITHAIVHRALWEYLAALLDLPDEAEQEKLRREIFEIAQDVLAEMVHTRDGSRVVREFLAYGTAKDRKQILKVLKPHVERMCLDDEAQNVLFTALDVTDDTKLLAKTLVAEIVHVAPKLYTTVQGRRALLYLIMPRSRRHFTPAQIASLAETDAVREKTSKKSAESREAEIRKAASEGLISWVEESGKTLIRDPGASLVVADIVLYADGDKSGAISTLLTAISSPYPSLDKTTPHPIDLAHSSRLYKTLLQGGHFSRKTESIEPVQDWDATSFAVNFATLLSADVITSFCVKGDRNGTFVVAELCEALVKGSESSEEAKEAREKVKGSFKRVKNDIEGGEARGKNILLEKLAAL</sequence>
<dbReference type="InterPro" id="IPR012959">
    <property type="entry name" value="CPL_dom"/>
</dbReference>
<evidence type="ECO:0000256" key="2">
    <source>
        <dbReference type="ARBA" id="ARBA00022884"/>
    </source>
</evidence>
<comment type="caution">
    <text evidence="6">The sequence shown here is derived from an EMBL/GenBank/DDBJ whole genome shotgun (WGS) entry which is preliminary data.</text>
</comment>
<evidence type="ECO:0000313" key="7">
    <source>
        <dbReference type="Proteomes" id="UP000541558"/>
    </source>
</evidence>
<feature type="compositionally biased region" description="Acidic residues" evidence="4">
    <location>
        <begin position="48"/>
        <end position="77"/>
    </location>
</feature>
<dbReference type="GO" id="GO:0006417">
    <property type="term" value="P:regulation of translation"/>
    <property type="evidence" value="ECO:0007669"/>
    <property type="project" value="TreeGrafter"/>
</dbReference>
<evidence type="ECO:0000313" key="6">
    <source>
        <dbReference type="EMBL" id="KAF5309747.1"/>
    </source>
</evidence>
<dbReference type="AlphaFoldDB" id="A0A8H5ERI1"/>
<dbReference type="SMART" id="SM00025">
    <property type="entry name" value="Pumilio"/>
    <property type="match status" value="5"/>
</dbReference>
<dbReference type="GO" id="GO:0005730">
    <property type="term" value="C:nucleolus"/>
    <property type="evidence" value="ECO:0007669"/>
    <property type="project" value="TreeGrafter"/>
</dbReference>
<evidence type="ECO:0000256" key="1">
    <source>
        <dbReference type="ARBA" id="ARBA00022737"/>
    </source>
</evidence>
<dbReference type="EMBL" id="JAACJK010000231">
    <property type="protein sequence ID" value="KAF5309747.1"/>
    <property type="molecule type" value="Genomic_DNA"/>
</dbReference>
<dbReference type="PROSITE" id="PS50302">
    <property type="entry name" value="PUM"/>
    <property type="match status" value="2"/>
</dbReference>
<feature type="repeat" description="Pumilio" evidence="3">
    <location>
        <begin position="348"/>
        <end position="384"/>
    </location>
</feature>